<feature type="coiled-coil region" evidence="1">
    <location>
        <begin position="425"/>
        <end position="452"/>
    </location>
</feature>
<evidence type="ECO:0000256" key="2">
    <source>
        <dbReference type="SAM" id="Phobius"/>
    </source>
</evidence>
<dbReference type="RefSeq" id="WP_043965969.1">
    <property type="nucleotide sequence ID" value="NZ_JXTH01000022.1"/>
</dbReference>
<reference evidence="3 4" key="1">
    <citation type="submission" date="2015-01" db="EMBL/GenBank/DDBJ databases">
        <title>Draft genome of Anoxybacillus thermarum strain AF/04.</title>
        <authorList>
            <person name="Poli A."/>
            <person name="Nicolaus B."/>
            <person name="Chan K.-G."/>
            <person name="Kahar U.M."/>
            <person name="Yaakob A.S."/>
            <person name="Chan C.S."/>
            <person name="Goh K.M."/>
        </authorList>
    </citation>
    <scope>NUCLEOTIDE SEQUENCE [LARGE SCALE GENOMIC DNA]</scope>
    <source>
        <strain evidence="3 4">AF/04</strain>
    </source>
</reference>
<evidence type="ECO:0000313" key="3">
    <source>
        <dbReference type="EMBL" id="KIQ94513.1"/>
    </source>
</evidence>
<keyword evidence="4" id="KW-1185">Reference proteome</keyword>
<keyword evidence="1" id="KW-0175">Coiled coil</keyword>
<keyword evidence="2" id="KW-0812">Transmembrane</keyword>
<organism evidence="3 4">
    <name type="scientific">Anoxybacillus thermarum</name>
    <dbReference type="NCBI Taxonomy" id="404937"/>
    <lineage>
        <taxon>Bacteria</taxon>
        <taxon>Bacillati</taxon>
        <taxon>Bacillota</taxon>
        <taxon>Bacilli</taxon>
        <taxon>Bacillales</taxon>
        <taxon>Anoxybacillaceae</taxon>
        <taxon>Anoxybacillus</taxon>
    </lineage>
</organism>
<evidence type="ECO:0000256" key="1">
    <source>
        <dbReference type="SAM" id="Coils"/>
    </source>
</evidence>
<keyword evidence="2" id="KW-0472">Membrane</keyword>
<dbReference type="PATRIC" id="fig|404937.3.peg.1463"/>
<proteinExistence type="predicted"/>
<name>A0A0D0Q974_9BACL</name>
<evidence type="ECO:0000313" key="4">
    <source>
        <dbReference type="Proteomes" id="UP000032102"/>
    </source>
</evidence>
<protein>
    <submittedName>
        <fullName evidence="3">Uncharacterized protein</fullName>
    </submittedName>
</protein>
<dbReference type="Proteomes" id="UP000032102">
    <property type="component" value="Unassembled WGS sequence"/>
</dbReference>
<dbReference type="EMBL" id="JXTH01000022">
    <property type="protein sequence ID" value="KIQ94513.1"/>
    <property type="molecule type" value="Genomic_DNA"/>
</dbReference>
<feature type="transmembrane region" description="Helical" evidence="2">
    <location>
        <begin position="496"/>
        <end position="516"/>
    </location>
</feature>
<feature type="transmembrane region" description="Helical" evidence="2">
    <location>
        <begin position="528"/>
        <end position="546"/>
    </location>
</feature>
<dbReference type="AlphaFoldDB" id="A0A0D0Q974"/>
<comment type="caution">
    <text evidence="3">The sequence shown here is derived from an EMBL/GenBank/DDBJ whole genome shotgun (WGS) entry which is preliminary data.</text>
</comment>
<accession>A0A0D0Q974</accession>
<gene>
    <name evidence="3" type="ORF">LH47_01391</name>
</gene>
<keyword evidence="2" id="KW-1133">Transmembrane helix</keyword>
<sequence>MTLENRKLGYNVIHLIYSLRQKNGNKNIQLGDEWKNILNGRNIERDLSYYYPSSYSKEYKVLKEELVVKYFHPNVHHVLFAGLNYRDSVGMKVYQYQGKKHSRIFQAYESQKGCSYPTYKFEWIATELYQLQNSHFLVVRLSLCENQQFDSQSGSFKNGQLTVRDWTKFVNRIRINHLKYDEQSHLLVCTEHGQQRLFFDYVQDFLDTDPYLKNHFIIANRCLSDEIDHLEENGGDSHLLREPMAFVQGMVTKVDPAKEQWDDKELYTLLSVDDYVGESGGTDSFIKEFVRTHTYQRWANEQTFYTAIDYAAITIASTQNPPCYIGDEKKWDFVGDILYQHHCNHYLILVLLQLYYREELQEILGAFSRLRAFDQNEEEIKKARAVIDQYYNLNQYFIFDRLTNEIQGIELWKFYQHTFATTELYRSVQQDMQELNQRLIEYENKNQSAELKLLTVLAGLTGLFGMNRVIASDSESSLSWVAEITSSSGFGKMLDAVAFVLMLVIIIYALIFVLRPQHIRKMSKKSSLLGKVIVLLFIILTVLQFVF</sequence>